<dbReference type="InterPro" id="IPR037148">
    <property type="entry name" value="NiFe-Hase_small_C_sf"/>
</dbReference>
<comment type="similarity">
    <text evidence="4">Belongs to the [NiFe]/[NiFeSe] hydrogenase small subunit family.</text>
</comment>
<dbReference type="GO" id="GO:0009055">
    <property type="term" value="F:electron transfer activity"/>
    <property type="evidence" value="ECO:0007669"/>
    <property type="project" value="TreeGrafter"/>
</dbReference>
<dbReference type="GO" id="GO:0009375">
    <property type="term" value="C:ferredoxin hydrogenase complex"/>
    <property type="evidence" value="ECO:0007669"/>
    <property type="project" value="InterPro"/>
</dbReference>
<keyword evidence="11" id="KW-0411">Iron-sulfur</keyword>
<organism evidence="15 18">
    <name type="scientific">Helicobacter typhlonius</name>
    <dbReference type="NCBI Taxonomy" id="76936"/>
    <lineage>
        <taxon>Bacteria</taxon>
        <taxon>Pseudomonadati</taxon>
        <taxon>Campylobacterota</taxon>
        <taxon>Epsilonproteobacteria</taxon>
        <taxon>Campylobacterales</taxon>
        <taxon>Helicobacteraceae</taxon>
        <taxon>Helicobacter</taxon>
    </lineage>
</organism>
<protein>
    <submittedName>
        <fullName evidence="16">Ni/Fe hydrogenase</fullName>
    </submittedName>
    <submittedName>
        <fullName evidence="15">Uptake hydrogenase small subunit</fullName>
        <ecNumber evidence="15">1.12.99.6</ecNumber>
    </submittedName>
</protein>
<name>A0A099UHJ3_9HELI</name>
<evidence type="ECO:0000313" key="16">
    <source>
        <dbReference type="EMBL" id="TLD79064.1"/>
    </source>
</evidence>
<dbReference type="RefSeq" id="WP_034326687.1">
    <property type="nucleotide sequence ID" value="NZ_CAJTQN010000002.1"/>
</dbReference>
<dbReference type="GO" id="GO:0051539">
    <property type="term" value="F:4 iron, 4 sulfur cluster binding"/>
    <property type="evidence" value="ECO:0007669"/>
    <property type="project" value="UniProtKB-KW"/>
</dbReference>
<evidence type="ECO:0000259" key="13">
    <source>
        <dbReference type="Pfam" id="PF01058"/>
    </source>
</evidence>
<dbReference type="NCBIfam" id="TIGR00391">
    <property type="entry name" value="hydA"/>
    <property type="match status" value="1"/>
</dbReference>
<dbReference type="GO" id="GO:0044569">
    <property type="term" value="C:[Ni-Fe] hydrogenase complex"/>
    <property type="evidence" value="ECO:0007669"/>
    <property type="project" value="TreeGrafter"/>
</dbReference>
<evidence type="ECO:0000256" key="4">
    <source>
        <dbReference type="ARBA" id="ARBA00006605"/>
    </source>
</evidence>
<evidence type="ECO:0000256" key="11">
    <source>
        <dbReference type="ARBA" id="ARBA00023014"/>
    </source>
</evidence>
<dbReference type="GO" id="GO:0033748">
    <property type="term" value="F:hydrogenase (acceptor) activity"/>
    <property type="evidence" value="ECO:0007669"/>
    <property type="project" value="UniProtKB-EC"/>
</dbReference>
<evidence type="ECO:0000256" key="5">
    <source>
        <dbReference type="ARBA" id="ARBA00011771"/>
    </source>
</evidence>
<evidence type="ECO:0000256" key="10">
    <source>
        <dbReference type="ARBA" id="ARBA00023004"/>
    </source>
</evidence>
<feature type="domain" description="Cytochrome-c3 hydrogenase C-terminal" evidence="14">
    <location>
        <begin position="233"/>
        <end position="313"/>
    </location>
</feature>
<keyword evidence="7" id="KW-0479">Metal-binding</keyword>
<evidence type="ECO:0000256" key="8">
    <source>
        <dbReference type="ARBA" id="ARBA00022729"/>
    </source>
</evidence>
<keyword evidence="6" id="KW-0004">4Fe-4S</keyword>
<dbReference type="AlphaFoldDB" id="A0A099UHJ3"/>
<dbReference type="GO" id="GO:0030313">
    <property type="term" value="C:cell envelope"/>
    <property type="evidence" value="ECO:0007669"/>
    <property type="project" value="UniProtKB-SubCell"/>
</dbReference>
<dbReference type="PRINTS" id="PR00614">
    <property type="entry name" value="NIHGNASESMLL"/>
</dbReference>
<dbReference type="PATRIC" id="fig|76936.10.peg.1453"/>
<dbReference type="GO" id="GO:0009061">
    <property type="term" value="P:anaerobic respiration"/>
    <property type="evidence" value="ECO:0007669"/>
    <property type="project" value="TreeGrafter"/>
</dbReference>
<dbReference type="Proteomes" id="UP000064525">
    <property type="component" value="Chromosome I"/>
</dbReference>
<dbReference type="SUPFAM" id="SSF56770">
    <property type="entry name" value="HydA/Nqo6-like"/>
    <property type="match status" value="1"/>
</dbReference>
<sequence length="559" mass="62555">MDKALILESLRQHLQSLESTYTEPRCEVDKEWITRICAFIGIPKEGVEICEKILSLKPPVPVIWLHMAECTGCSESFLRLDKPGVESLIFNHISLEYHETIMGAVGFSAKELLHNALEKDFILVIEGGVSLGDNAYFMTSGADSVSGEQECKEMAECAQAIFAVGTCSSFGGVQAAMPNPTHSVGIDTFLAQKVVNIPGCPPSETNIVGSLIYFILLRELPELDRFNRPLWSYGKNLHDLCERKAKFESGDFAQSFDDPHLQDGYCLYKVGCKGPYVLNNCPKVKFNARTSWPVRAGHGCIACSEPNFWDSFGCIEEPLNNENAYIKEPQRLLSLPIVHSLAEQIPQDTLTLVLQSNAPTMIYRETYEEIYKDFTSQSPQNLITCTFEADFPTLLTFLSSKNKLSARLVENYAKWRVQRQLAEIAMPKVQGEMSSNMSDILLLIAQMYGEDMNALDVASHAQGYLFPHISKLDMKLTPAYNIEIDKSLRLPLCYLLGGLHMQGVAYGAISSICEILSLALTTLAKTHEIGRVAFKGDMMQNVLIQDRFRIYLPQWLEVV</sequence>
<dbReference type="Pfam" id="PF01058">
    <property type="entry name" value="Oxidored_q6"/>
    <property type="match status" value="1"/>
</dbReference>
<comment type="cofactor">
    <cofactor evidence="2">
        <name>[4Fe-4S] cluster</name>
        <dbReference type="ChEBI" id="CHEBI:49883"/>
    </cofactor>
</comment>
<dbReference type="EMBL" id="LN907858">
    <property type="protein sequence ID" value="CUU40373.1"/>
    <property type="molecule type" value="Genomic_DNA"/>
</dbReference>
<dbReference type="InterPro" id="IPR037024">
    <property type="entry name" value="NiFe_Hase_small_N_sf"/>
</dbReference>
<accession>A0A099UHJ3</accession>
<dbReference type="PANTHER" id="PTHR30013:SF7">
    <property type="entry name" value="HYDROGENASE-2 SMALL CHAIN"/>
    <property type="match status" value="1"/>
</dbReference>
<dbReference type="STRING" id="76936.BN2458_PEG1490"/>
<comment type="subunit">
    <text evidence="5">Heterodimer of a large and a small subunit.</text>
</comment>
<dbReference type="InterPro" id="IPR001821">
    <property type="entry name" value="NiFe_hydrogenase_ssu"/>
</dbReference>
<dbReference type="Pfam" id="PF14720">
    <property type="entry name" value="NiFe_hyd_SSU_C"/>
    <property type="match status" value="1"/>
</dbReference>
<dbReference type="PANTHER" id="PTHR30013">
    <property type="entry name" value="NIFE / NIFESE HYDROGENASE SMALL SUBUNIT FAMILY MEMBER"/>
    <property type="match status" value="1"/>
</dbReference>
<dbReference type="Proteomes" id="UP000029925">
    <property type="component" value="Unassembled WGS sequence"/>
</dbReference>
<keyword evidence="9 15" id="KW-0560">Oxidoreductase</keyword>
<dbReference type="GO" id="GO:0046872">
    <property type="term" value="F:metal ion binding"/>
    <property type="evidence" value="ECO:0007669"/>
    <property type="project" value="UniProtKB-KW"/>
</dbReference>
<reference evidence="18" key="2">
    <citation type="submission" date="2015-11" db="EMBL/GenBank/DDBJ databases">
        <authorList>
            <person name="Anvar S.Y."/>
        </authorList>
    </citation>
    <scope>NUCLEOTIDE SEQUENCE [LARGE SCALE GENOMIC DNA]</scope>
</reference>
<dbReference type="GO" id="GO:0008901">
    <property type="term" value="F:ferredoxin hydrogenase activity"/>
    <property type="evidence" value="ECO:0007669"/>
    <property type="project" value="InterPro"/>
</dbReference>
<evidence type="ECO:0000256" key="7">
    <source>
        <dbReference type="ARBA" id="ARBA00022723"/>
    </source>
</evidence>
<proteinExistence type="inferred from homology"/>
<feature type="domain" description="NADH:ubiquinone oxidoreductase-like 20kDa subunit" evidence="13">
    <location>
        <begin position="70"/>
        <end position="212"/>
    </location>
</feature>
<keyword evidence="8" id="KW-0732">Signal</keyword>
<dbReference type="GO" id="GO:0016020">
    <property type="term" value="C:membrane"/>
    <property type="evidence" value="ECO:0007669"/>
    <property type="project" value="TreeGrafter"/>
</dbReference>
<reference evidence="15" key="3">
    <citation type="submission" date="2015-11" db="EMBL/GenBank/DDBJ databases">
        <authorList>
            <person name="Zhang Y."/>
            <person name="Guo Z."/>
        </authorList>
    </citation>
    <scope>NUCLEOTIDE SEQUENCE</scope>
    <source>
        <strain evidence="15">1</strain>
    </source>
</reference>
<dbReference type="EMBL" id="JRPF02000002">
    <property type="protein sequence ID" value="TLD79064.1"/>
    <property type="molecule type" value="Genomic_DNA"/>
</dbReference>
<dbReference type="GO" id="GO:0051538">
    <property type="term" value="F:3 iron, 4 sulfur cluster binding"/>
    <property type="evidence" value="ECO:0007669"/>
    <property type="project" value="UniProtKB-KW"/>
</dbReference>
<keyword evidence="12" id="KW-0003">3Fe-4S</keyword>
<comment type="subcellular location">
    <subcellularLocation>
        <location evidence="3">Cell envelope</location>
    </subcellularLocation>
</comment>
<evidence type="ECO:0000256" key="3">
    <source>
        <dbReference type="ARBA" id="ARBA00004196"/>
    </source>
</evidence>
<keyword evidence="17" id="KW-1185">Reference proteome</keyword>
<dbReference type="Gene3D" id="3.40.50.700">
    <property type="entry name" value="NADH:ubiquinone oxidoreductase-like, 20kDa subunit"/>
    <property type="match status" value="1"/>
</dbReference>
<dbReference type="GeneID" id="78151662"/>
<evidence type="ECO:0000313" key="17">
    <source>
        <dbReference type="Proteomes" id="UP000029925"/>
    </source>
</evidence>
<evidence type="ECO:0000256" key="1">
    <source>
        <dbReference type="ARBA" id="ARBA00001927"/>
    </source>
</evidence>
<reference evidence="16 17" key="1">
    <citation type="journal article" date="2014" name="Genome Announc.">
        <title>Draft genome sequences of eight enterohepatic helicobacter species isolated from both laboratory and wild rodents.</title>
        <authorList>
            <person name="Sheh A."/>
            <person name="Shen Z."/>
            <person name="Fox J.G."/>
        </authorList>
    </citation>
    <scope>NUCLEOTIDE SEQUENCE [LARGE SCALE GENOMIC DNA]</scope>
    <source>
        <strain evidence="16 17">MIT 98-6810</strain>
    </source>
</reference>
<dbReference type="OrthoDB" id="9766729at2"/>
<evidence type="ECO:0000259" key="14">
    <source>
        <dbReference type="Pfam" id="PF14720"/>
    </source>
</evidence>
<keyword evidence="10" id="KW-0408">Iron</keyword>
<dbReference type="KEGG" id="hty:BN2458_PEG1490"/>
<evidence type="ECO:0000256" key="2">
    <source>
        <dbReference type="ARBA" id="ARBA00001966"/>
    </source>
</evidence>
<evidence type="ECO:0000256" key="9">
    <source>
        <dbReference type="ARBA" id="ARBA00023002"/>
    </source>
</evidence>
<evidence type="ECO:0000256" key="12">
    <source>
        <dbReference type="ARBA" id="ARBA00023291"/>
    </source>
</evidence>
<dbReference type="InterPro" id="IPR027394">
    <property type="entry name" value="Cytochrome-c3_hydrogenase_C"/>
</dbReference>
<dbReference type="EC" id="1.12.99.6" evidence="15"/>
<dbReference type="Gene3D" id="4.10.480.10">
    <property type="entry name" value="Cytochrome-c3 hydrogenase, C-terminal domain"/>
    <property type="match status" value="1"/>
</dbReference>
<evidence type="ECO:0000313" key="15">
    <source>
        <dbReference type="EMBL" id="CUU40373.1"/>
    </source>
</evidence>
<evidence type="ECO:0000313" key="18">
    <source>
        <dbReference type="Proteomes" id="UP000064525"/>
    </source>
</evidence>
<comment type="cofactor">
    <cofactor evidence="1">
        <name>[3Fe-4S] cluster</name>
        <dbReference type="ChEBI" id="CHEBI:21137"/>
    </cofactor>
</comment>
<dbReference type="InterPro" id="IPR006137">
    <property type="entry name" value="NADH_UbQ_OxRdtase-like_20kDa"/>
</dbReference>
<evidence type="ECO:0000256" key="6">
    <source>
        <dbReference type="ARBA" id="ARBA00022485"/>
    </source>
</evidence>
<gene>
    <name evidence="15" type="ORF">BN2458_PEG1490</name>
    <name evidence="16" type="ORF">LS75_001790</name>
</gene>